<proteinExistence type="inferred from homology"/>
<dbReference type="PANTHER" id="PTHR33337">
    <property type="entry name" value="GFA DOMAIN-CONTAINING PROTEIN"/>
    <property type="match status" value="1"/>
</dbReference>
<keyword evidence="3" id="KW-0862">Zinc</keyword>
<evidence type="ECO:0000256" key="2">
    <source>
        <dbReference type="ARBA" id="ARBA00022723"/>
    </source>
</evidence>
<evidence type="ECO:0000256" key="3">
    <source>
        <dbReference type="ARBA" id="ARBA00022833"/>
    </source>
</evidence>
<evidence type="ECO:0000313" key="7">
    <source>
        <dbReference type="Proteomes" id="UP000193240"/>
    </source>
</evidence>
<evidence type="ECO:0000256" key="4">
    <source>
        <dbReference type="ARBA" id="ARBA00023239"/>
    </source>
</evidence>
<reference evidence="6 7" key="1">
    <citation type="journal article" date="2017" name="Genome Announc.">
        <title>Genome sequence of the saprophytic ascomycete Epicoccum nigrum ICMP 19927 strain isolated from New Zealand.</title>
        <authorList>
            <person name="Fokin M."/>
            <person name="Fleetwood D."/>
            <person name="Weir B.S."/>
            <person name="Villas-Boas S.G."/>
        </authorList>
    </citation>
    <scope>NUCLEOTIDE SEQUENCE [LARGE SCALE GENOMIC DNA]</scope>
    <source>
        <strain evidence="6 7">ICMP 19927</strain>
    </source>
</reference>
<name>A0A1Y2LLW6_EPING</name>
<keyword evidence="2" id="KW-0479">Metal-binding</keyword>
<dbReference type="Pfam" id="PF04828">
    <property type="entry name" value="GFA"/>
    <property type="match status" value="1"/>
</dbReference>
<dbReference type="GO" id="GO:0016846">
    <property type="term" value="F:carbon-sulfur lyase activity"/>
    <property type="evidence" value="ECO:0007669"/>
    <property type="project" value="InterPro"/>
</dbReference>
<dbReference type="Proteomes" id="UP000193240">
    <property type="component" value="Unassembled WGS sequence"/>
</dbReference>
<dbReference type="PANTHER" id="PTHR33337:SF33">
    <property type="entry name" value="CENP-V_GFA DOMAIN-CONTAINING PROTEIN"/>
    <property type="match status" value="1"/>
</dbReference>
<dbReference type="STRING" id="105696.A0A1Y2LLW6"/>
<sequence>MASPDFKPLTGHCICNTITYTLTARPLITHCCHCTYCQAETGSAFGLNTLIESYNFSITSTAQPLLANRPSPSAPDGSKHLVAYCPNKNCNTDIYSHYEANMTMVFVKAGSLDAESRKRVSPDVHIFASSKVPWMNLSGEAERGVKVYDHFYEHEDVWSTESLERRTKLRTWRAQQKVVGEDV</sequence>
<dbReference type="PROSITE" id="PS51891">
    <property type="entry name" value="CENP_V_GFA"/>
    <property type="match status" value="1"/>
</dbReference>
<dbReference type="OMA" id="WCQRESG"/>
<dbReference type="InterPro" id="IPR006913">
    <property type="entry name" value="CENP-V/GFA"/>
</dbReference>
<gene>
    <name evidence="6" type="ORF">B5807_10820</name>
</gene>
<keyword evidence="7" id="KW-1185">Reference proteome</keyword>
<dbReference type="AlphaFoldDB" id="A0A1Y2LLW6"/>
<keyword evidence="4" id="KW-0456">Lyase</keyword>
<organism evidence="6 7">
    <name type="scientific">Epicoccum nigrum</name>
    <name type="common">Soil fungus</name>
    <name type="synonym">Epicoccum purpurascens</name>
    <dbReference type="NCBI Taxonomy" id="105696"/>
    <lineage>
        <taxon>Eukaryota</taxon>
        <taxon>Fungi</taxon>
        <taxon>Dikarya</taxon>
        <taxon>Ascomycota</taxon>
        <taxon>Pezizomycotina</taxon>
        <taxon>Dothideomycetes</taxon>
        <taxon>Pleosporomycetidae</taxon>
        <taxon>Pleosporales</taxon>
        <taxon>Pleosporineae</taxon>
        <taxon>Didymellaceae</taxon>
        <taxon>Epicoccum</taxon>
    </lineage>
</organism>
<comment type="similarity">
    <text evidence="1">Belongs to the Gfa family.</text>
</comment>
<dbReference type="InterPro" id="IPR011057">
    <property type="entry name" value="Mss4-like_sf"/>
</dbReference>
<dbReference type="EMBL" id="KZ107857">
    <property type="protein sequence ID" value="OSS44522.1"/>
    <property type="molecule type" value="Genomic_DNA"/>
</dbReference>
<dbReference type="Gene3D" id="3.90.1590.10">
    <property type="entry name" value="glutathione-dependent formaldehyde- activating enzyme (gfa)"/>
    <property type="match status" value="1"/>
</dbReference>
<evidence type="ECO:0000259" key="5">
    <source>
        <dbReference type="PROSITE" id="PS51891"/>
    </source>
</evidence>
<accession>A0A1Y2LLW6</accession>
<dbReference type="SUPFAM" id="SSF51316">
    <property type="entry name" value="Mss4-like"/>
    <property type="match status" value="1"/>
</dbReference>
<dbReference type="InParanoid" id="A0A1Y2LLW6"/>
<dbReference type="GO" id="GO:0046872">
    <property type="term" value="F:metal ion binding"/>
    <property type="evidence" value="ECO:0007669"/>
    <property type="project" value="UniProtKB-KW"/>
</dbReference>
<evidence type="ECO:0000313" key="6">
    <source>
        <dbReference type="EMBL" id="OSS44522.1"/>
    </source>
</evidence>
<evidence type="ECO:0000256" key="1">
    <source>
        <dbReference type="ARBA" id="ARBA00005495"/>
    </source>
</evidence>
<feature type="domain" description="CENP-V/GFA" evidence="5">
    <location>
        <begin position="9"/>
        <end position="135"/>
    </location>
</feature>
<protein>
    <recommendedName>
        <fullName evidence="5">CENP-V/GFA domain-containing protein</fullName>
    </recommendedName>
</protein>